<dbReference type="UniPathway" id="UPA00098">
    <property type="reaction ID" value="UER00361"/>
</dbReference>
<feature type="domain" description="Pyrroline-5-carboxylate reductase catalytic N-terminal" evidence="7">
    <location>
        <begin position="3"/>
        <end position="90"/>
    </location>
</feature>
<keyword evidence="3 4" id="KW-0560">Oxidoreductase</keyword>
<dbReference type="Gene3D" id="1.10.3730.10">
    <property type="entry name" value="ProC C-terminal domain-like"/>
    <property type="match status" value="1"/>
</dbReference>
<dbReference type="GO" id="GO:0055129">
    <property type="term" value="P:L-proline biosynthetic process"/>
    <property type="evidence" value="ECO:0007669"/>
    <property type="project" value="UniProtKB-UniRule"/>
</dbReference>
<evidence type="ECO:0000313" key="9">
    <source>
        <dbReference type="EMBL" id="PIT61459.1"/>
    </source>
</evidence>
<dbReference type="RefSeq" id="WP_100115597.1">
    <property type="nucleotide sequence ID" value="NZ_JBNPAZ010000009.1"/>
</dbReference>
<comment type="pathway">
    <text evidence="4">Amino-acid biosynthesis; L-proline biosynthesis; L-proline from L-glutamate 5-semialdehyde: step 1/1.</text>
</comment>
<dbReference type="Proteomes" id="UP000231094">
    <property type="component" value="Unassembled WGS sequence"/>
</dbReference>
<evidence type="ECO:0000256" key="4">
    <source>
        <dbReference type="HAMAP-Rule" id="MF_01925"/>
    </source>
</evidence>
<evidence type="ECO:0000256" key="3">
    <source>
        <dbReference type="ARBA" id="ARBA00023002"/>
    </source>
</evidence>
<proteinExistence type="inferred from homology"/>
<keyword evidence="4" id="KW-0963">Cytoplasm</keyword>
<protein>
    <recommendedName>
        <fullName evidence="4 5">Pyrroline-5-carboxylate reductase</fullName>
        <shortName evidence="4">P5C reductase</shortName>
        <shortName evidence="4">P5CR</shortName>
        <ecNumber evidence="4 5">1.5.1.2</ecNumber>
    </recommendedName>
    <alternativeName>
        <fullName evidence="4">PCA reductase</fullName>
    </alternativeName>
</protein>
<dbReference type="InterPro" id="IPR036291">
    <property type="entry name" value="NAD(P)-bd_dom_sf"/>
</dbReference>
<evidence type="ECO:0000256" key="1">
    <source>
        <dbReference type="ARBA" id="ARBA00005525"/>
    </source>
</evidence>
<dbReference type="InterPro" id="IPR008927">
    <property type="entry name" value="6-PGluconate_DH-like_C_sf"/>
</dbReference>
<keyword evidence="4" id="KW-0028">Amino-acid biosynthesis</keyword>
<dbReference type="FunFam" id="1.10.3730.10:FF:000001">
    <property type="entry name" value="Pyrroline-5-carboxylate reductase"/>
    <property type="match status" value="1"/>
</dbReference>
<evidence type="ECO:0000256" key="5">
    <source>
        <dbReference type="NCBIfam" id="TIGR00112"/>
    </source>
</evidence>
<feature type="binding site" evidence="6">
    <location>
        <begin position="6"/>
        <end position="11"/>
    </location>
    <ligand>
        <name>NADP(+)</name>
        <dbReference type="ChEBI" id="CHEBI:58349"/>
    </ligand>
</feature>
<keyword evidence="4" id="KW-0641">Proline biosynthesis</keyword>
<comment type="function">
    <text evidence="4">Catalyzes the reduction of 1-pyrroline-5-carboxylate (PCA) to L-proline.</text>
</comment>
<dbReference type="PANTHER" id="PTHR11645:SF0">
    <property type="entry name" value="PYRROLINE-5-CARBOXYLATE REDUCTASE 3"/>
    <property type="match status" value="1"/>
</dbReference>
<dbReference type="Gene3D" id="3.40.50.720">
    <property type="entry name" value="NAD(P)-binding Rossmann-like Domain"/>
    <property type="match status" value="1"/>
</dbReference>
<dbReference type="Pfam" id="PF03807">
    <property type="entry name" value="F420_oxidored"/>
    <property type="match status" value="1"/>
</dbReference>
<evidence type="ECO:0000256" key="2">
    <source>
        <dbReference type="ARBA" id="ARBA00022857"/>
    </source>
</evidence>
<comment type="catalytic activity">
    <reaction evidence="4">
        <text>L-proline + NAD(+) = (S)-1-pyrroline-5-carboxylate + NADH + 2 H(+)</text>
        <dbReference type="Rhea" id="RHEA:14105"/>
        <dbReference type="ChEBI" id="CHEBI:15378"/>
        <dbReference type="ChEBI" id="CHEBI:17388"/>
        <dbReference type="ChEBI" id="CHEBI:57540"/>
        <dbReference type="ChEBI" id="CHEBI:57945"/>
        <dbReference type="ChEBI" id="CHEBI:60039"/>
        <dbReference type="EC" id="1.5.1.2"/>
    </reaction>
</comment>
<organism evidence="9 10">
    <name type="scientific">Snodgrassella alvi</name>
    <dbReference type="NCBI Taxonomy" id="1196083"/>
    <lineage>
        <taxon>Bacteria</taxon>
        <taxon>Pseudomonadati</taxon>
        <taxon>Pseudomonadota</taxon>
        <taxon>Betaproteobacteria</taxon>
        <taxon>Neisseriales</taxon>
        <taxon>Neisseriaceae</taxon>
        <taxon>Snodgrassella</taxon>
    </lineage>
</organism>
<accession>A0A2N9Y2M6</accession>
<comment type="catalytic activity">
    <reaction evidence="4">
        <text>L-proline + NADP(+) = (S)-1-pyrroline-5-carboxylate + NADPH + 2 H(+)</text>
        <dbReference type="Rhea" id="RHEA:14109"/>
        <dbReference type="ChEBI" id="CHEBI:15378"/>
        <dbReference type="ChEBI" id="CHEBI:17388"/>
        <dbReference type="ChEBI" id="CHEBI:57783"/>
        <dbReference type="ChEBI" id="CHEBI:58349"/>
        <dbReference type="ChEBI" id="CHEBI:60039"/>
        <dbReference type="EC" id="1.5.1.2"/>
    </reaction>
</comment>
<dbReference type="GO" id="GO:0004735">
    <property type="term" value="F:pyrroline-5-carboxylate reductase activity"/>
    <property type="evidence" value="ECO:0007669"/>
    <property type="project" value="UniProtKB-UniRule"/>
</dbReference>
<keyword evidence="2 4" id="KW-0521">NADP</keyword>
<comment type="caution">
    <text evidence="9">The sequence shown here is derived from an EMBL/GenBank/DDBJ whole genome shotgun (WGS) entry which is preliminary data.</text>
</comment>
<comment type="subcellular location">
    <subcellularLocation>
        <location evidence="4">Cytoplasm</location>
    </subcellularLocation>
</comment>
<dbReference type="HAMAP" id="MF_01925">
    <property type="entry name" value="P5C_reductase"/>
    <property type="match status" value="1"/>
</dbReference>
<feature type="binding site" evidence="6">
    <location>
        <begin position="64"/>
        <end position="67"/>
    </location>
    <ligand>
        <name>NADP(+)</name>
        <dbReference type="ChEBI" id="CHEBI:58349"/>
    </ligand>
</feature>
<dbReference type="EC" id="1.5.1.2" evidence="4 5"/>
<dbReference type="PIRSF" id="PIRSF000193">
    <property type="entry name" value="Pyrrol-5-carb_rd"/>
    <property type="match status" value="1"/>
</dbReference>
<dbReference type="InterPro" id="IPR000304">
    <property type="entry name" value="Pyrroline-COOH_reductase"/>
</dbReference>
<dbReference type="InterPro" id="IPR029036">
    <property type="entry name" value="P5CR_dimer"/>
</dbReference>
<sequence>MNVYFLGGGNMTTAIVAGMTQQGSYEIEVIDRNQNKRQYLSEQYQVRTSAKLTELAATDILVLAVKPQDMQQATTGIRLNGALVLSIAAGLTINTLSQFLGNHQRIIRIMPNTPCQIGQGISGIYAPAGLSEADKTIAENIMRTTGEVVWLKDENGINRIAGISGSGPAYVFYFLNALQQAAIQQGFSPEEAHRLTLGTFKGAVNLAEQSGTEFAQLQKNVTSKGGTTFAATSVFDQHQLTQVVIDGVAASVARAEEMQQQLAPI</sequence>
<evidence type="ECO:0000259" key="8">
    <source>
        <dbReference type="Pfam" id="PF14748"/>
    </source>
</evidence>
<evidence type="ECO:0000313" key="10">
    <source>
        <dbReference type="Proteomes" id="UP000231094"/>
    </source>
</evidence>
<dbReference type="InterPro" id="IPR028939">
    <property type="entry name" value="P5C_Rdtase_cat_N"/>
</dbReference>
<dbReference type="Pfam" id="PF14748">
    <property type="entry name" value="P5CR_dimer"/>
    <property type="match status" value="1"/>
</dbReference>
<dbReference type="GO" id="GO:0005737">
    <property type="term" value="C:cytoplasm"/>
    <property type="evidence" value="ECO:0007669"/>
    <property type="project" value="UniProtKB-SubCell"/>
</dbReference>
<dbReference type="PANTHER" id="PTHR11645">
    <property type="entry name" value="PYRROLINE-5-CARBOXYLATE REDUCTASE"/>
    <property type="match status" value="1"/>
</dbReference>
<evidence type="ECO:0000256" key="6">
    <source>
        <dbReference type="PIRSR" id="PIRSR000193-1"/>
    </source>
</evidence>
<reference evidence="9 10" key="1">
    <citation type="journal article" date="2017" name="MBio">
        <title>Type VI secretion-mediated competition in the bee gut microbiome.</title>
        <authorList>
            <person name="Steele M.I."/>
            <person name="Kwong W.K."/>
            <person name="Powell J.E."/>
            <person name="Whiteley M."/>
            <person name="Moran N.A."/>
        </authorList>
    </citation>
    <scope>NUCLEOTIDE SEQUENCE [LARGE SCALE GENOMIC DNA]</scope>
    <source>
        <strain evidence="9 10">PEB0171</strain>
    </source>
</reference>
<name>A0A2N9Y2M6_9NEIS</name>
<dbReference type="AlphaFoldDB" id="A0A2N9Y2M6"/>
<evidence type="ECO:0000259" key="7">
    <source>
        <dbReference type="Pfam" id="PF03807"/>
    </source>
</evidence>
<dbReference type="SUPFAM" id="SSF51735">
    <property type="entry name" value="NAD(P)-binding Rossmann-fold domains"/>
    <property type="match status" value="1"/>
</dbReference>
<feature type="domain" description="Pyrroline-5-carboxylate reductase dimerisation" evidence="8">
    <location>
        <begin position="154"/>
        <end position="258"/>
    </location>
</feature>
<dbReference type="NCBIfam" id="TIGR00112">
    <property type="entry name" value="proC"/>
    <property type="match status" value="1"/>
</dbReference>
<comment type="similarity">
    <text evidence="1 4">Belongs to the pyrroline-5-carboxylate reductase family.</text>
</comment>
<gene>
    <name evidence="4" type="primary">proC</name>
    <name evidence="9" type="ORF">BHC47_00705</name>
</gene>
<dbReference type="EMBL" id="MEIV01000061">
    <property type="protein sequence ID" value="PIT61459.1"/>
    <property type="molecule type" value="Genomic_DNA"/>
</dbReference>
<dbReference type="SUPFAM" id="SSF48179">
    <property type="entry name" value="6-phosphogluconate dehydrogenase C-terminal domain-like"/>
    <property type="match status" value="1"/>
</dbReference>